<dbReference type="Proteomes" id="UP001220610">
    <property type="component" value="Chromosome"/>
</dbReference>
<dbReference type="SUPFAM" id="SSF52218">
    <property type="entry name" value="Flavoproteins"/>
    <property type="match status" value="1"/>
</dbReference>
<organism evidence="3 4">
    <name type="scientific">Candidatus Pseudobacter hemicellulosilyticus</name>
    <dbReference type="NCBI Taxonomy" id="3121375"/>
    <lineage>
        <taxon>Bacteria</taxon>
        <taxon>Pseudomonadati</taxon>
        <taxon>Bacteroidota</taxon>
        <taxon>Chitinophagia</taxon>
        <taxon>Chitinophagales</taxon>
        <taxon>Chitinophagaceae</taxon>
        <taxon>Pseudobacter</taxon>
    </lineage>
</organism>
<dbReference type="PANTHER" id="PTHR47307:SF1">
    <property type="entry name" value="GLUTATHIONE-REGULATED POTASSIUM-EFFLUX SYSTEM ANCILLARY PROTEIN KEFG"/>
    <property type="match status" value="1"/>
</dbReference>
<name>A0AAJ5WM59_9BACT</name>
<keyword evidence="1" id="KW-0560">Oxidoreductase</keyword>
<feature type="domain" description="Flavodoxin-like fold" evidence="2">
    <location>
        <begin position="3"/>
        <end position="167"/>
    </location>
</feature>
<proteinExistence type="predicted"/>
<gene>
    <name evidence="3" type="ORF">P0Y53_14120</name>
</gene>
<dbReference type="InterPro" id="IPR029039">
    <property type="entry name" value="Flavoprotein-like_sf"/>
</dbReference>
<dbReference type="Pfam" id="PF02525">
    <property type="entry name" value="Flavodoxin_2"/>
    <property type="match status" value="1"/>
</dbReference>
<reference evidence="3" key="1">
    <citation type="submission" date="2023-03" db="EMBL/GenBank/DDBJ databases">
        <title>Andean soil-derived lignocellulolytic bacterial consortium as a source of novel taxa and putative plastic-active enzymes.</title>
        <authorList>
            <person name="Diaz-Garcia L."/>
            <person name="Chuvochina M."/>
            <person name="Feuerriegel G."/>
            <person name="Bunk B."/>
            <person name="Sproer C."/>
            <person name="Streit W.R."/>
            <person name="Rodriguez L.M."/>
            <person name="Overmann J."/>
            <person name="Jimenez D.J."/>
        </authorList>
    </citation>
    <scope>NUCLEOTIDE SEQUENCE</scope>
    <source>
        <strain evidence="3">MAG 7</strain>
    </source>
</reference>
<evidence type="ECO:0000313" key="3">
    <source>
        <dbReference type="EMBL" id="WEK33624.1"/>
    </source>
</evidence>
<dbReference type="GO" id="GO:0009055">
    <property type="term" value="F:electron transfer activity"/>
    <property type="evidence" value="ECO:0007669"/>
    <property type="project" value="TreeGrafter"/>
</dbReference>
<evidence type="ECO:0000256" key="1">
    <source>
        <dbReference type="ARBA" id="ARBA00023002"/>
    </source>
</evidence>
<dbReference type="Gene3D" id="3.40.50.360">
    <property type="match status" value="1"/>
</dbReference>
<evidence type="ECO:0000313" key="4">
    <source>
        <dbReference type="Proteomes" id="UP001220610"/>
    </source>
</evidence>
<dbReference type="InterPro" id="IPR003680">
    <property type="entry name" value="Flavodoxin_fold"/>
</dbReference>
<accession>A0AAJ5WM59</accession>
<dbReference type="PANTHER" id="PTHR47307">
    <property type="entry name" value="GLUTATHIONE-REGULATED POTASSIUM-EFFLUX SYSTEM ANCILLARY PROTEIN KEFG"/>
    <property type="match status" value="1"/>
</dbReference>
<dbReference type="GO" id="GO:0003955">
    <property type="term" value="F:NAD(P)H dehydrogenase (quinone) activity"/>
    <property type="evidence" value="ECO:0007669"/>
    <property type="project" value="TreeGrafter"/>
</dbReference>
<dbReference type="AlphaFoldDB" id="A0AAJ5WM59"/>
<dbReference type="EMBL" id="CP119311">
    <property type="protein sequence ID" value="WEK33624.1"/>
    <property type="molecule type" value="Genomic_DNA"/>
</dbReference>
<evidence type="ECO:0000259" key="2">
    <source>
        <dbReference type="Pfam" id="PF02525"/>
    </source>
</evidence>
<sequence length="197" mass="22886">MSLIILAHPHFDSSIANKTIIEELNISDLNIEIRNLHDLYPDFCIDVIEEQKALLRHQTTVFQYPFFWYNMPAILKQWFDAVFIHQFAYGSEGDKLKGKNFLPSFTVGSFEDQYTTLGKHHFRIYEFCKNLEQTAYYAQMNYINPVYMHGTSGVSGYKESVIKEKAKSHAGRLIDCLKELDHNQPEPATKKKDLPVC</sequence>
<protein>
    <submittedName>
        <fullName evidence="3">NAD(P)H-dependent oxidoreductase</fullName>
    </submittedName>
</protein>
<dbReference type="GO" id="GO:0010181">
    <property type="term" value="F:FMN binding"/>
    <property type="evidence" value="ECO:0007669"/>
    <property type="project" value="TreeGrafter"/>
</dbReference>
<dbReference type="InterPro" id="IPR046980">
    <property type="entry name" value="KefG/KefF"/>
</dbReference>